<reference evidence="1" key="1">
    <citation type="submission" date="2020-03" db="EMBL/GenBank/DDBJ databases">
        <title>The deep terrestrial virosphere.</title>
        <authorList>
            <person name="Holmfeldt K."/>
            <person name="Nilsson E."/>
            <person name="Simone D."/>
            <person name="Lopez-Fernandez M."/>
            <person name="Wu X."/>
            <person name="de Brujin I."/>
            <person name="Lundin D."/>
            <person name="Andersson A."/>
            <person name="Bertilsson S."/>
            <person name="Dopson M."/>
        </authorList>
    </citation>
    <scope>NUCLEOTIDE SEQUENCE</scope>
    <source>
        <strain evidence="2">MM415A00877</strain>
        <strain evidence="3">MM415B04739</strain>
        <strain evidence="1">TM448A05820</strain>
    </source>
</reference>
<dbReference type="Pfam" id="PF06199">
    <property type="entry name" value="Phage_tail_2"/>
    <property type="match status" value="1"/>
</dbReference>
<accession>A0A6H2A4Q2</accession>
<dbReference type="EMBL" id="MT143054">
    <property type="protein sequence ID" value="QJA92289.1"/>
    <property type="molecule type" value="Genomic_DNA"/>
</dbReference>
<dbReference type="Gene3D" id="4.10.410.40">
    <property type="match status" value="1"/>
</dbReference>
<evidence type="ECO:0000313" key="2">
    <source>
        <dbReference type="EMBL" id="QJA79454.1"/>
    </source>
</evidence>
<proteinExistence type="predicted"/>
<dbReference type="EMBL" id="MT142382">
    <property type="protein sequence ID" value="QJA79454.1"/>
    <property type="molecule type" value="Genomic_DNA"/>
</dbReference>
<sequence>MAGGSIKTGSDCTVYYATVAESPSWTALSNVRSAMITPTVAEIEATSYGDAGWSSSEYGLRKVTGSLEILRDASNAGWLALRTAWSTRVKKMIKIIDDAGVGADGYGVSGTVLILNFADNGPAGDGVTTTVDFTFDGEVTIVSPA</sequence>
<name>A0A6H2A4Q2_9ZZZZ</name>
<gene>
    <name evidence="2" type="ORF">MM415A00877_0003</name>
    <name evidence="3" type="ORF">MM415B04739_0008</name>
    <name evidence="1" type="ORF">TM448A05820_0009</name>
</gene>
<protein>
    <submittedName>
        <fullName evidence="1">Putative tail protein</fullName>
    </submittedName>
</protein>
<dbReference type="AlphaFoldDB" id="A0A6H2A4Q2"/>
<organism evidence="1">
    <name type="scientific">viral metagenome</name>
    <dbReference type="NCBI Taxonomy" id="1070528"/>
    <lineage>
        <taxon>unclassified sequences</taxon>
        <taxon>metagenomes</taxon>
        <taxon>organismal metagenomes</taxon>
    </lineage>
</organism>
<evidence type="ECO:0000313" key="3">
    <source>
        <dbReference type="EMBL" id="QJA92289.1"/>
    </source>
</evidence>
<dbReference type="EMBL" id="MT144538">
    <property type="protein sequence ID" value="QJA54794.1"/>
    <property type="molecule type" value="Genomic_DNA"/>
</dbReference>
<dbReference type="InterPro" id="IPR011855">
    <property type="entry name" value="Phgtail_TP901_1"/>
</dbReference>
<evidence type="ECO:0000313" key="1">
    <source>
        <dbReference type="EMBL" id="QJA54794.1"/>
    </source>
</evidence>